<comment type="caution">
    <text evidence="2">The sequence shown here is derived from an EMBL/GenBank/DDBJ whole genome shotgun (WGS) entry which is preliminary data.</text>
</comment>
<sequence length="512" mass="58825">MIVTKCVLILLIEETNSKRMKIKHFINLEWKQYFRSAYWQKSMALNVLLVFVALYFVVTFLALGIALYPILKETFPEQDPLVIVNSYLFYWFLADVIMRFFFQKLPVMSVKPLLTLPIKRSKVVHYVLGKSGFSFFNFLPLFAFVPFGVMLIINGYPITSVIFWVIAIFVITLVINFLNFIIESLSSETELSYLPIILFAGGLFAINYFDLISFTNLVSNAVSSIYETPLLIAIPVLVLIGLYLVNFGKLKKQLYLDSSLKAKAQEVKASNLEWTRKFGDAAPFMQLDLKLIWRNKRPRSSVFILVIGLLYGLFFYPNPVYQDMPWMFAFVGIFVTGIFLINFGQFIPAWDSGYYKMLMSQNIKYKQYLKSKYTLMAVSVVILFILSIPYVYFGWKILLAHFAAAVYNIGVNTHVMLLGGSFNRKKIDLNQRAAFNYQGTGAVQWLIGIPLMALPLAIFGASYYFFSFEIGCLVLTILGVIGIVFHQKLMNLITEKYLDSKYKMIQAFSQDN</sequence>
<proteinExistence type="predicted"/>
<keyword evidence="3" id="KW-1185">Reference proteome</keyword>
<feature type="transmembrane region" description="Helical" evidence="1">
    <location>
        <begin position="434"/>
        <end position="458"/>
    </location>
</feature>
<name>A0A316DR95_9FLAO</name>
<feature type="transmembrane region" description="Helical" evidence="1">
    <location>
        <begin position="371"/>
        <end position="392"/>
    </location>
</feature>
<feature type="transmembrane region" description="Helical" evidence="1">
    <location>
        <begin position="161"/>
        <end position="182"/>
    </location>
</feature>
<feature type="transmembrane region" description="Helical" evidence="1">
    <location>
        <begin position="398"/>
        <end position="422"/>
    </location>
</feature>
<dbReference type="AlphaFoldDB" id="A0A316DR95"/>
<accession>A0A316DR95</accession>
<dbReference type="InterPro" id="IPR043742">
    <property type="entry name" value="DUF5687"/>
</dbReference>
<reference evidence="2 3" key="1">
    <citation type="submission" date="2018-05" db="EMBL/GenBank/DDBJ databases">
        <title>Genomic Encyclopedia of Archaeal and Bacterial Type Strains, Phase II (KMG-II): from individual species to whole genera.</title>
        <authorList>
            <person name="Goeker M."/>
        </authorList>
    </citation>
    <scope>NUCLEOTIDE SEQUENCE [LARGE SCALE GENOMIC DNA]</scope>
    <source>
        <strain evidence="2 3">DSM 22637</strain>
    </source>
</reference>
<feature type="transmembrane region" description="Helical" evidence="1">
    <location>
        <begin position="229"/>
        <end position="248"/>
    </location>
</feature>
<keyword evidence="1" id="KW-1133">Transmembrane helix</keyword>
<feature type="transmembrane region" description="Helical" evidence="1">
    <location>
        <begin position="82"/>
        <end position="102"/>
    </location>
</feature>
<keyword evidence="1" id="KW-0812">Transmembrane</keyword>
<dbReference type="Proteomes" id="UP000245430">
    <property type="component" value="Unassembled WGS sequence"/>
</dbReference>
<evidence type="ECO:0000313" key="2">
    <source>
        <dbReference type="EMBL" id="PWK20601.1"/>
    </source>
</evidence>
<dbReference type="EMBL" id="QGGP01000001">
    <property type="protein sequence ID" value="PWK20601.1"/>
    <property type="molecule type" value="Genomic_DNA"/>
</dbReference>
<protein>
    <recommendedName>
        <fullName evidence="4">ABC-2 type transport system permease protein</fullName>
    </recommendedName>
</protein>
<evidence type="ECO:0008006" key="4">
    <source>
        <dbReference type="Google" id="ProtNLM"/>
    </source>
</evidence>
<feature type="transmembrane region" description="Helical" evidence="1">
    <location>
        <begin position="191"/>
        <end position="209"/>
    </location>
</feature>
<feature type="transmembrane region" description="Helical" evidence="1">
    <location>
        <begin position="123"/>
        <end position="149"/>
    </location>
</feature>
<keyword evidence="1" id="KW-0472">Membrane</keyword>
<feature type="transmembrane region" description="Helical" evidence="1">
    <location>
        <begin position="300"/>
        <end position="316"/>
    </location>
</feature>
<organism evidence="2 3">
    <name type="scientific">Xanthomarina spongicola</name>
    <dbReference type="NCBI Taxonomy" id="570520"/>
    <lineage>
        <taxon>Bacteria</taxon>
        <taxon>Pseudomonadati</taxon>
        <taxon>Bacteroidota</taxon>
        <taxon>Flavobacteriia</taxon>
        <taxon>Flavobacteriales</taxon>
        <taxon>Flavobacteriaceae</taxon>
        <taxon>Xanthomarina</taxon>
    </lineage>
</organism>
<feature type="transmembrane region" description="Helical" evidence="1">
    <location>
        <begin position="464"/>
        <end position="485"/>
    </location>
</feature>
<gene>
    <name evidence="2" type="ORF">LX78_00303</name>
</gene>
<evidence type="ECO:0000256" key="1">
    <source>
        <dbReference type="SAM" id="Phobius"/>
    </source>
</evidence>
<feature type="transmembrane region" description="Helical" evidence="1">
    <location>
        <begin position="328"/>
        <end position="350"/>
    </location>
</feature>
<evidence type="ECO:0000313" key="3">
    <source>
        <dbReference type="Proteomes" id="UP000245430"/>
    </source>
</evidence>
<feature type="transmembrane region" description="Helical" evidence="1">
    <location>
        <begin position="44"/>
        <end position="70"/>
    </location>
</feature>
<dbReference type="Pfam" id="PF18940">
    <property type="entry name" value="DUF5687"/>
    <property type="match status" value="1"/>
</dbReference>